<dbReference type="AlphaFoldDB" id="A0A261FBL4"/>
<name>A0A261FBL4_9BIFI</name>
<proteinExistence type="inferred from homology"/>
<evidence type="ECO:0000256" key="1">
    <source>
        <dbReference type="ARBA" id="ARBA00008725"/>
    </source>
</evidence>
<reference evidence="6 7" key="1">
    <citation type="journal article" date="2017" name="BMC Genomics">
        <title>Comparative genomic and phylogenomic analyses of the Bifidobacteriaceae family.</title>
        <authorList>
            <person name="Lugli G.A."/>
            <person name="Milani C."/>
            <person name="Turroni F."/>
            <person name="Duranti S."/>
            <person name="Mancabelli L."/>
            <person name="Mangifesta M."/>
            <person name="Ferrario C."/>
            <person name="Modesto M."/>
            <person name="Mattarelli P."/>
            <person name="Jiri K."/>
            <person name="van Sinderen D."/>
            <person name="Ventura M."/>
        </authorList>
    </citation>
    <scope>NUCLEOTIDE SEQUENCE [LARGE SCALE GENOMIC DNA]</scope>
    <source>
        <strain evidence="6 7">LMG 21773</strain>
    </source>
</reference>
<dbReference type="PROSITE" id="PS51257">
    <property type="entry name" value="PROKAR_LIPOPROTEIN"/>
    <property type="match status" value="1"/>
</dbReference>
<dbReference type="InterPro" id="IPR005673">
    <property type="entry name" value="ABC_phos-bd_PstS"/>
</dbReference>
<comment type="caution">
    <text evidence="6">The sequence shown here is derived from an EMBL/GenBank/DDBJ whole genome shotgun (WGS) entry which is preliminary data.</text>
</comment>
<dbReference type="OrthoDB" id="9801510at2"/>
<dbReference type="GO" id="GO:0035435">
    <property type="term" value="P:phosphate ion transmembrane transport"/>
    <property type="evidence" value="ECO:0007669"/>
    <property type="project" value="InterPro"/>
</dbReference>
<dbReference type="PANTHER" id="PTHR42996:SF1">
    <property type="entry name" value="PHOSPHATE-BINDING PROTEIN PSTS"/>
    <property type="match status" value="1"/>
</dbReference>
<evidence type="ECO:0000313" key="6">
    <source>
        <dbReference type="EMBL" id="OZG56494.1"/>
    </source>
</evidence>
<evidence type="ECO:0000256" key="3">
    <source>
        <dbReference type="ARBA" id="ARBA00022592"/>
    </source>
</evidence>
<keyword evidence="2 4" id="KW-0813">Transport</keyword>
<dbReference type="Gene3D" id="3.40.190.10">
    <property type="entry name" value="Periplasmic binding protein-like II"/>
    <property type="match status" value="2"/>
</dbReference>
<dbReference type="EMBL" id="MWWU01000002">
    <property type="protein sequence ID" value="OZG56494.1"/>
    <property type="molecule type" value="Genomic_DNA"/>
</dbReference>
<evidence type="ECO:0000313" key="7">
    <source>
        <dbReference type="Proteomes" id="UP000228976"/>
    </source>
</evidence>
<dbReference type="SUPFAM" id="SSF53850">
    <property type="entry name" value="Periplasmic binding protein-like II"/>
    <property type="match status" value="1"/>
</dbReference>
<dbReference type="PANTHER" id="PTHR42996">
    <property type="entry name" value="PHOSPHATE-BINDING PROTEIN PSTS"/>
    <property type="match status" value="1"/>
</dbReference>
<dbReference type="Proteomes" id="UP000228976">
    <property type="component" value="Unassembled WGS sequence"/>
</dbReference>
<comment type="similarity">
    <text evidence="1 4">Belongs to the PstS family.</text>
</comment>
<accession>A0A261FBL4</accession>
<keyword evidence="7" id="KW-1185">Reference proteome</keyword>
<organism evidence="6 7">
    <name type="scientific">Aeriscardovia aeriphila</name>
    <dbReference type="NCBI Taxonomy" id="218139"/>
    <lineage>
        <taxon>Bacteria</taxon>
        <taxon>Bacillati</taxon>
        <taxon>Actinomycetota</taxon>
        <taxon>Actinomycetes</taxon>
        <taxon>Bifidobacteriales</taxon>
        <taxon>Bifidobacteriaceae</taxon>
        <taxon>Aeriscardovia</taxon>
    </lineage>
</organism>
<dbReference type="GO" id="GO:0043190">
    <property type="term" value="C:ATP-binding cassette (ABC) transporter complex"/>
    <property type="evidence" value="ECO:0007669"/>
    <property type="project" value="InterPro"/>
</dbReference>
<evidence type="ECO:0000259" key="5">
    <source>
        <dbReference type="Pfam" id="PF12849"/>
    </source>
</evidence>
<sequence>MKHSSEPHPHRWKVYAGHAALVVLSMAMLAGCGDNALNPLIEKAPEAAVSGLHGEYPIAGASSQLPAAATWIAGIETSAPDLHISYDPSGSGAGVSTFLQKGVSLAASDVPLSDEQRTRSQQACALGEAFEVPTYLSAIAFAYNLKSAGLNNTSNPVKLTPVTITRIFNGTLKFWDDAEIKAENPEIATKLPHLSITPVWRSDKSGTTETVEKFFHATASSEWPGTPQETWPFDAGQSAKGNAGISSTLQQAEGTIGYIDFSQVNELGAASIITQQASAEKGEKEIVVAPGTAAATKTIAHSRLTTAGEAGSVLVDTDFAIRREGAYPLVLVSYQIACQTYEKDDTAHFALAWLDWVTSPAGQKSASQITGSAPLPTNVRKKVTKSIQAISSLKQASAPHTAASTRTTDLRRL</sequence>
<evidence type="ECO:0000256" key="2">
    <source>
        <dbReference type="ARBA" id="ARBA00022448"/>
    </source>
</evidence>
<dbReference type="GO" id="GO:0042301">
    <property type="term" value="F:phosphate ion binding"/>
    <property type="evidence" value="ECO:0007669"/>
    <property type="project" value="InterPro"/>
</dbReference>
<keyword evidence="3 4" id="KW-0592">Phosphate transport</keyword>
<dbReference type="InterPro" id="IPR050962">
    <property type="entry name" value="Phosphate-bind_PstS"/>
</dbReference>
<feature type="domain" description="PBP" evidence="5">
    <location>
        <begin position="58"/>
        <end position="360"/>
    </location>
</feature>
<dbReference type="RefSeq" id="WP_094690008.1">
    <property type="nucleotide sequence ID" value="NZ_JACBYZ010000001.1"/>
</dbReference>
<protein>
    <recommendedName>
        <fullName evidence="4">Phosphate-binding protein</fullName>
    </recommendedName>
</protein>
<gene>
    <name evidence="6" type="ORF">AEAE_0982</name>
</gene>
<dbReference type="CDD" id="cd13565">
    <property type="entry name" value="PBP2_PstS"/>
    <property type="match status" value="1"/>
</dbReference>
<evidence type="ECO:0000256" key="4">
    <source>
        <dbReference type="PIRNR" id="PIRNR002756"/>
    </source>
</evidence>
<dbReference type="Pfam" id="PF12849">
    <property type="entry name" value="PBP_like_2"/>
    <property type="match status" value="1"/>
</dbReference>
<dbReference type="InterPro" id="IPR024370">
    <property type="entry name" value="PBP_domain"/>
</dbReference>
<dbReference type="PIRSF" id="PIRSF002756">
    <property type="entry name" value="PstS"/>
    <property type="match status" value="1"/>
</dbReference>